<evidence type="ECO:0000313" key="3">
    <source>
        <dbReference type="Proteomes" id="UP000765509"/>
    </source>
</evidence>
<sequence>METESTATSISPASNINSDHNSIGIIPQNNQKEPISSELINLDICNTLHKAYNWVNRASYNPSGSSQKCHRHDYGRSQSVPEEKGTTTRSLTGHIKSHPEGLKEFLAAQRIPDPCRSVKKLHELLPDCEKVSGPSHYLQVTEWMASIDGKEEYDGFNSRMEEKQPSTTHTGAKPSFSNQRKQFQHEKSATSS</sequence>
<dbReference type="Proteomes" id="UP000765509">
    <property type="component" value="Unassembled WGS sequence"/>
</dbReference>
<feature type="compositionally biased region" description="Basic and acidic residues" evidence="1">
    <location>
        <begin position="183"/>
        <end position="192"/>
    </location>
</feature>
<feature type="region of interest" description="Disordered" evidence="1">
    <location>
        <begin position="1"/>
        <end position="28"/>
    </location>
</feature>
<organism evidence="2 3">
    <name type="scientific">Austropuccinia psidii MF-1</name>
    <dbReference type="NCBI Taxonomy" id="1389203"/>
    <lineage>
        <taxon>Eukaryota</taxon>
        <taxon>Fungi</taxon>
        <taxon>Dikarya</taxon>
        <taxon>Basidiomycota</taxon>
        <taxon>Pucciniomycotina</taxon>
        <taxon>Pucciniomycetes</taxon>
        <taxon>Pucciniales</taxon>
        <taxon>Sphaerophragmiaceae</taxon>
        <taxon>Austropuccinia</taxon>
    </lineage>
</organism>
<reference evidence="2" key="1">
    <citation type="submission" date="2021-03" db="EMBL/GenBank/DDBJ databases">
        <title>Draft genome sequence of rust myrtle Austropuccinia psidii MF-1, a brazilian biotype.</title>
        <authorList>
            <person name="Quecine M.C."/>
            <person name="Pachon D.M.R."/>
            <person name="Bonatelli M.L."/>
            <person name="Correr F.H."/>
            <person name="Franceschini L.M."/>
            <person name="Leite T.F."/>
            <person name="Margarido G.R.A."/>
            <person name="Almeida C.A."/>
            <person name="Ferrarezi J.A."/>
            <person name="Labate C.A."/>
        </authorList>
    </citation>
    <scope>NUCLEOTIDE SEQUENCE</scope>
    <source>
        <strain evidence="2">MF-1</strain>
    </source>
</reference>
<protein>
    <submittedName>
        <fullName evidence="2">Uncharacterized protein</fullName>
    </submittedName>
</protein>
<gene>
    <name evidence="2" type="ORF">O181_004745</name>
</gene>
<feature type="region of interest" description="Disordered" evidence="1">
    <location>
        <begin position="158"/>
        <end position="192"/>
    </location>
</feature>
<dbReference type="EMBL" id="AVOT02000935">
    <property type="protein sequence ID" value="MBW0465030.1"/>
    <property type="molecule type" value="Genomic_DNA"/>
</dbReference>
<evidence type="ECO:0000313" key="2">
    <source>
        <dbReference type="EMBL" id="MBW0465030.1"/>
    </source>
</evidence>
<comment type="caution">
    <text evidence="2">The sequence shown here is derived from an EMBL/GenBank/DDBJ whole genome shotgun (WGS) entry which is preliminary data.</text>
</comment>
<accession>A0A9Q3BHL5</accession>
<evidence type="ECO:0000256" key="1">
    <source>
        <dbReference type="SAM" id="MobiDB-lite"/>
    </source>
</evidence>
<proteinExistence type="predicted"/>
<dbReference type="AlphaFoldDB" id="A0A9Q3BHL5"/>
<name>A0A9Q3BHL5_9BASI</name>
<feature type="compositionally biased region" description="Polar residues" evidence="1">
    <location>
        <begin position="165"/>
        <end position="181"/>
    </location>
</feature>
<feature type="region of interest" description="Disordered" evidence="1">
    <location>
        <begin position="63"/>
        <end position="95"/>
    </location>
</feature>
<keyword evidence="3" id="KW-1185">Reference proteome</keyword>